<dbReference type="Proteomes" id="UP000299102">
    <property type="component" value="Unassembled WGS sequence"/>
</dbReference>
<organism evidence="1 2">
    <name type="scientific">Eumeta variegata</name>
    <name type="common">Bagworm moth</name>
    <name type="synonym">Eumeta japonica</name>
    <dbReference type="NCBI Taxonomy" id="151549"/>
    <lineage>
        <taxon>Eukaryota</taxon>
        <taxon>Metazoa</taxon>
        <taxon>Ecdysozoa</taxon>
        <taxon>Arthropoda</taxon>
        <taxon>Hexapoda</taxon>
        <taxon>Insecta</taxon>
        <taxon>Pterygota</taxon>
        <taxon>Neoptera</taxon>
        <taxon>Endopterygota</taxon>
        <taxon>Lepidoptera</taxon>
        <taxon>Glossata</taxon>
        <taxon>Ditrysia</taxon>
        <taxon>Tineoidea</taxon>
        <taxon>Psychidae</taxon>
        <taxon>Oiketicinae</taxon>
        <taxon>Eumeta</taxon>
    </lineage>
</organism>
<dbReference type="OrthoDB" id="10017160at2759"/>
<reference evidence="1 2" key="1">
    <citation type="journal article" date="2019" name="Commun. Biol.">
        <title>The bagworm genome reveals a unique fibroin gene that provides high tensile strength.</title>
        <authorList>
            <person name="Kono N."/>
            <person name="Nakamura H."/>
            <person name="Ohtoshi R."/>
            <person name="Tomita M."/>
            <person name="Numata K."/>
            <person name="Arakawa K."/>
        </authorList>
    </citation>
    <scope>NUCLEOTIDE SEQUENCE [LARGE SCALE GENOMIC DNA]</scope>
</reference>
<keyword evidence="2" id="KW-1185">Reference proteome</keyword>
<name>A0A4C1T7T0_EUMVA</name>
<evidence type="ECO:0000313" key="2">
    <source>
        <dbReference type="Proteomes" id="UP000299102"/>
    </source>
</evidence>
<protein>
    <recommendedName>
        <fullName evidence="3">Mariner Mos1 transposase</fullName>
    </recommendedName>
</protein>
<proteinExistence type="predicted"/>
<comment type="caution">
    <text evidence="1">The sequence shown here is derived from an EMBL/GenBank/DDBJ whole genome shotgun (WGS) entry which is preliminary data.</text>
</comment>
<evidence type="ECO:0000313" key="1">
    <source>
        <dbReference type="EMBL" id="GBP10569.1"/>
    </source>
</evidence>
<sequence length="186" mass="21109">MTYYDFRRGLTQKQCIDQLTSTFGDEAPSNIIVYHWLSDKSWIYAYDPETKQQSTLRVFQDEPNPTKKLLIERLYKRTYDIGRKGSDALLNAVTRVACCGDKNPVNFVAKHPLINVRHSSLTPNVSTEHIASAASVLSKKLFSPRGSRRLGIIKSKLRKLQRKCAVRGALPRRKSFVGLVISNAKK</sequence>
<gene>
    <name evidence="1" type="ORF">EVAR_76405_1</name>
</gene>
<dbReference type="AlphaFoldDB" id="A0A4C1T7T0"/>
<accession>A0A4C1T7T0</accession>
<evidence type="ECO:0008006" key="3">
    <source>
        <dbReference type="Google" id="ProtNLM"/>
    </source>
</evidence>
<dbReference type="EMBL" id="BGZK01000041">
    <property type="protein sequence ID" value="GBP10569.1"/>
    <property type="molecule type" value="Genomic_DNA"/>
</dbReference>